<dbReference type="STRING" id="314285.KT71_10472"/>
<accession>A4A5H5</accession>
<keyword evidence="1" id="KW-0677">Repeat</keyword>
<feature type="transmembrane region" description="Helical" evidence="3">
    <location>
        <begin position="156"/>
        <end position="172"/>
    </location>
</feature>
<feature type="transmembrane region" description="Helical" evidence="3">
    <location>
        <begin position="340"/>
        <end position="361"/>
    </location>
</feature>
<dbReference type="HOGENOM" id="CLU_011615_3_0_6"/>
<gene>
    <name evidence="4" type="ORF">KT71_10472</name>
</gene>
<dbReference type="PANTHER" id="PTHR44227:SF3">
    <property type="entry name" value="PROTEIN O-MANNOSYL-TRANSFERASE TMTC4"/>
    <property type="match status" value="1"/>
</dbReference>
<feature type="transmembrane region" description="Helical" evidence="3">
    <location>
        <begin position="239"/>
        <end position="257"/>
    </location>
</feature>
<sequence>MLTNGRNTSIFLLLSVFILAAVSASYLPALSGPWLFDDTPNLLENRALKEFHWTRFDDLRDVAVSGRAGPLGRPISLLSFLGQRYQDQILSSYAVKAVNLGIHFLIAIILGYLALKIFAAWGFSERQAKVAALLTAALWCAAPLHVSTVMYAVQRMSQLSALWVLLGLAVYVRCRERWVEQMPGLEHVLAMLLWLMLCLVLGLYSKENAVMLLPLLVLLEVSVFGCVVAGSQRRGLQRVGVGAACLCLMAPWILYFLEPAWLTESYARRNFSLEDRVAVQVPLLWKYLQWTLLPDLRSLVFLQDGQWTLLENSWGPLIAAAAWLLAMTLAIALRSRELIFALSFFLLAHSIESTVLALEVSYEHRNYLPSAGLLLGFVAVAFSLGKRFERERLTLAIMVLLLGLSLVTLTLRSQIWSSSESIYEHAYRYSPESPRSKFLYAAALLDTSSVDDSGTDAVLLKQARLVEARERLKELAQADVPDIAALALLMRIDSSIFPQLAGREPWAKLMIRALAMTQLQAEDYAALSFLTDCLLDGSCTMSADERASLLDSFHKDTGKPAFMAGLRARLTGGGPEYVQGIYEKLAEGEAPAPIVYARLIEIYSEAGERGKSIDAMRQLLSIDERRTFLKPMIRAIE</sequence>
<feature type="transmembrane region" description="Helical" evidence="3">
    <location>
        <begin position="367"/>
        <end position="385"/>
    </location>
</feature>
<feature type="transmembrane region" description="Helical" evidence="3">
    <location>
        <begin position="314"/>
        <end position="333"/>
    </location>
</feature>
<comment type="caution">
    <text evidence="4">The sequence shown here is derived from an EMBL/GenBank/DDBJ whole genome shotgun (WGS) entry which is preliminary data.</text>
</comment>
<evidence type="ECO:0000256" key="2">
    <source>
        <dbReference type="ARBA" id="ARBA00022803"/>
    </source>
</evidence>
<evidence type="ECO:0000313" key="4">
    <source>
        <dbReference type="EMBL" id="EAQ99046.1"/>
    </source>
</evidence>
<feature type="transmembrane region" description="Helical" evidence="3">
    <location>
        <begin position="210"/>
        <end position="230"/>
    </location>
</feature>
<evidence type="ECO:0000313" key="5">
    <source>
        <dbReference type="Proteomes" id="UP000019205"/>
    </source>
</evidence>
<dbReference type="eggNOG" id="COG0457">
    <property type="taxonomic scope" value="Bacteria"/>
</dbReference>
<evidence type="ECO:0000256" key="1">
    <source>
        <dbReference type="ARBA" id="ARBA00022737"/>
    </source>
</evidence>
<keyword evidence="3" id="KW-0812">Transmembrane</keyword>
<name>A4A5H5_9GAMM</name>
<proteinExistence type="predicted"/>
<feature type="transmembrane region" description="Helical" evidence="3">
    <location>
        <begin position="392"/>
        <end position="411"/>
    </location>
</feature>
<feature type="transmembrane region" description="Helical" evidence="3">
    <location>
        <begin position="130"/>
        <end position="150"/>
    </location>
</feature>
<keyword evidence="3" id="KW-0472">Membrane</keyword>
<evidence type="ECO:0008006" key="6">
    <source>
        <dbReference type="Google" id="ProtNLM"/>
    </source>
</evidence>
<protein>
    <recommendedName>
        <fullName evidence="6">Tetratricopeptide repeat protein</fullName>
    </recommendedName>
</protein>
<keyword evidence="3" id="KW-1133">Transmembrane helix</keyword>
<feature type="transmembrane region" description="Helical" evidence="3">
    <location>
        <begin position="184"/>
        <end position="204"/>
    </location>
</feature>
<dbReference type="AlphaFoldDB" id="A4A5H5"/>
<dbReference type="InterPro" id="IPR052346">
    <property type="entry name" value="O-mannosyl-transferase_TMTC"/>
</dbReference>
<reference evidence="4 5" key="1">
    <citation type="journal article" date="2007" name="Proc. Natl. Acad. Sci. U.S.A.">
        <title>Characterization of a marine gammaproteobacterium capable of aerobic anoxygenic photosynthesis.</title>
        <authorList>
            <person name="Fuchs B.M."/>
            <person name="Spring S."/>
            <person name="Teeling H."/>
            <person name="Quast C."/>
            <person name="Wulf J."/>
            <person name="Schattenhofer M."/>
            <person name="Yan S."/>
            <person name="Ferriera S."/>
            <person name="Johnson J."/>
            <person name="Glockner F.O."/>
            <person name="Amann R."/>
        </authorList>
    </citation>
    <scope>NUCLEOTIDE SEQUENCE [LARGE SCALE GENOMIC DNA]</scope>
    <source>
        <strain evidence="4">KT71</strain>
    </source>
</reference>
<keyword evidence="5" id="KW-1185">Reference proteome</keyword>
<dbReference type="RefSeq" id="WP_008294530.1">
    <property type="nucleotide sequence ID" value="NZ_CM002299.1"/>
</dbReference>
<dbReference type="PANTHER" id="PTHR44227">
    <property type="match status" value="1"/>
</dbReference>
<dbReference type="Proteomes" id="UP000019205">
    <property type="component" value="Chromosome"/>
</dbReference>
<feature type="transmembrane region" description="Helical" evidence="3">
    <location>
        <begin position="100"/>
        <end position="123"/>
    </location>
</feature>
<organism evidence="4 5">
    <name type="scientific">Congregibacter litoralis KT71</name>
    <dbReference type="NCBI Taxonomy" id="314285"/>
    <lineage>
        <taxon>Bacteria</taxon>
        <taxon>Pseudomonadati</taxon>
        <taxon>Pseudomonadota</taxon>
        <taxon>Gammaproteobacteria</taxon>
        <taxon>Cellvibrionales</taxon>
        <taxon>Halieaceae</taxon>
        <taxon>Congregibacter</taxon>
    </lineage>
</organism>
<dbReference type="EMBL" id="AAOA02000003">
    <property type="protein sequence ID" value="EAQ99046.1"/>
    <property type="molecule type" value="Genomic_DNA"/>
</dbReference>
<keyword evidence="2" id="KW-0802">TPR repeat</keyword>
<reference evidence="4 5" key="2">
    <citation type="journal article" date="2009" name="PLoS ONE">
        <title>The photosynthetic apparatus and its regulation in the aerobic gammaproteobacterium Congregibacter litoralis gen. nov., sp. nov.</title>
        <authorList>
            <person name="Spring S."/>
            <person name="Lunsdorf H."/>
            <person name="Fuchs B.M."/>
            <person name="Tindall B.J."/>
        </authorList>
    </citation>
    <scope>NUCLEOTIDE SEQUENCE [LARGE SCALE GENOMIC DNA]</scope>
    <source>
        <strain evidence="4">KT71</strain>
    </source>
</reference>
<evidence type="ECO:0000256" key="3">
    <source>
        <dbReference type="SAM" id="Phobius"/>
    </source>
</evidence>